<dbReference type="SMART" id="SM00225">
    <property type="entry name" value="BTB"/>
    <property type="match status" value="1"/>
</dbReference>
<reference evidence="2" key="1">
    <citation type="submission" date="2021-10" db="EMBL/GenBank/DDBJ databases">
        <title>Tropical sea cucumber genome reveals ecological adaptation and Cuvierian tubules defense mechanism.</title>
        <authorList>
            <person name="Chen T."/>
        </authorList>
    </citation>
    <scope>NUCLEOTIDE SEQUENCE</scope>
    <source>
        <strain evidence="2">Nanhai2018</strain>
        <tissue evidence="2">Muscle</tissue>
    </source>
</reference>
<dbReference type="CDD" id="cd18490">
    <property type="entry name" value="BACK_BTBD8"/>
    <property type="match status" value="1"/>
</dbReference>
<dbReference type="EMBL" id="JAIZAY010000014">
    <property type="protein sequence ID" value="KAJ8029956.1"/>
    <property type="molecule type" value="Genomic_DNA"/>
</dbReference>
<dbReference type="PANTHER" id="PTHR22427:SF7">
    <property type="entry name" value="GH15728P"/>
    <property type="match status" value="1"/>
</dbReference>
<dbReference type="AlphaFoldDB" id="A0A9Q1H2N9"/>
<accession>A0A9Q1H2N9</accession>
<evidence type="ECO:0000313" key="3">
    <source>
        <dbReference type="Proteomes" id="UP001152320"/>
    </source>
</evidence>
<dbReference type="PROSITE" id="PS50097">
    <property type="entry name" value="BTB"/>
    <property type="match status" value="1"/>
</dbReference>
<dbReference type="InterPro" id="IPR011333">
    <property type="entry name" value="SKP1/BTB/POZ_sf"/>
</dbReference>
<evidence type="ECO:0000259" key="1">
    <source>
        <dbReference type="PROSITE" id="PS50097"/>
    </source>
</evidence>
<dbReference type="InterPro" id="IPR043225">
    <property type="entry name" value="BACK_BTBD8"/>
</dbReference>
<gene>
    <name evidence="2" type="ORF">HOLleu_29496</name>
</gene>
<dbReference type="PANTHER" id="PTHR22427">
    <property type="entry name" value="GH15728P"/>
    <property type="match status" value="1"/>
</dbReference>
<dbReference type="InterPro" id="IPR000210">
    <property type="entry name" value="BTB/POZ_dom"/>
</dbReference>
<dbReference type="OrthoDB" id="409642at2759"/>
<dbReference type="Pfam" id="PF26017">
    <property type="entry name" value="BACK_BTBD8"/>
    <property type="match status" value="1"/>
</dbReference>
<dbReference type="Gene3D" id="3.30.710.10">
    <property type="entry name" value="Potassium Channel Kv1.1, Chain A"/>
    <property type="match status" value="1"/>
</dbReference>
<protein>
    <submittedName>
        <fullName evidence="2">BTB/POZ domain-containing protein 8</fullName>
    </submittedName>
</protein>
<comment type="caution">
    <text evidence="2">The sequence shown here is derived from an EMBL/GenBank/DDBJ whole genome shotgun (WGS) entry which is preliminary data.</text>
</comment>
<organism evidence="2 3">
    <name type="scientific">Holothuria leucospilota</name>
    <name type="common">Black long sea cucumber</name>
    <name type="synonym">Mertensiothuria leucospilota</name>
    <dbReference type="NCBI Taxonomy" id="206669"/>
    <lineage>
        <taxon>Eukaryota</taxon>
        <taxon>Metazoa</taxon>
        <taxon>Echinodermata</taxon>
        <taxon>Eleutherozoa</taxon>
        <taxon>Echinozoa</taxon>
        <taxon>Holothuroidea</taxon>
        <taxon>Aspidochirotacea</taxon>
        <taxon>Aspidochirotida</taxon>
        <taxon>Holothuriidae</taxon>
        <taxon>Holothuria</taxon>
    </lineage>
</organism>
<keyword evidence="3" id="KW-1185">Reference proteome</keyword>
<evidence type="ECO:0000313" key="2">
    <source>
        <dbReference type="EMBL" id="KAJ8029956.1"/>
    </source>
</evidence>
<feature type="domain" description="BTB" evidence="1">
    <location>
        <begin position="205"/>
        <end position="273"/>
    </location>
</feature>
<dbReference type="Pfam" id="PF00651">
    <property type="entry name" value="BTB"/>
    <property type="match status" value="1"/>
</dbReference>
<proteinExistence type="predicted"/>
<dbReference type="CDD" id="cd18286">
    <property type="entry name" value="BTB2_POZ_BTBD8"/>
    <property type="match status" value="1"/>
</dbReference>
<dbReference type="Proteomes" id="UP001152320">
    <property type="component" value="Chromosome 14"/>
</dbReference>
<dbReference type="SUPFAM" id="SSF54695">
    <property type="entry name" value="POZ domain"/>
    <property type="match status" value="1"/>
</dbReference>
<name>A0A9Q1H2N9_HOLLE</name>
<sequence>MAKQVSSGRGLASNPLQSASYISKVSKEKLKVDTKLLEQFSNDIHRALKEEILVDVHFTPSSDPSTTIIKCHSALLKRRLPSLWEKCSSCCTFQEGSENRISAKNLAMEVNGISDIIQSVYTCSSNLLEEKWNSIRNKTEAVTEDTTESERTECSSLQDVENGVSKVSFEEKTCHRKVEEDPNPLRIQEDLARCISDMRLNGEDADIVLELDNKESFPAHRFVLSCRSRFFEAMFTGSWRESSANRICLPGISQQSLTVILDHIYGGTAGLPESCNLRELAQHADMWEIPSLKDCIIFHLKHEYCHLFHKPCTGCSSGVLDSLIFSCDHNYSFMKESCLRWIHRYMARCWSQKSFSTLPEDIIDLCYTYSVDQLSLDSCIAILTDVEKLINNLPSVKWAEYVRPVCQRLFDDTMHFTAQNFTHPAVQRHFRSLLEGLRWNEPLVKSLFNKIIEQLNPETAPNVLMLALQLEEAQKYDGMNVEASNAINEFSARCHSYIARNLGKVQYSVTWCNVPAAVQQKLKKDAVFVDDRGPVKTRPVLSSSLRKDTVPRVAKGT</sequence>